<evidence type="ECO:0000259" key="4">
    <source>
        <dbReference type="PROSITE" id="PS50043"/>
    </source>
</evidence>
<dbReference type="Gene3D" id="1.10.10.10">
    <property type="entry name" value="Winged helix-like DNA-binding domain superfamily/Winged helix DNA-binding domain"/>
    <property type="match status" value="1"/>
</dbReference>
<dbReference type="EMBL" id="BAABAB010000010">
    <property type="protein sequence ID" value="GAA3614643.1"/>
    <property type="molecule type" value="Genomic_DNA"/>
</dbReference>
<evidence type="ECO:0000256" key="2">
    <source>
        <dbReference type="ARBA" id="ARBA00023125"/>
    </source>
</evidence>
<feature type="domain" description="HTH luxR-type" evidence="4">
    <location>
        <begin position="248"/>
        <end position="312"/>
    </location>
</feature>
<protein>
    <submittedName>
        <fullName evidence="5">LuxR C-terminal-related transcriptional regulator</fullName>
    </submittedName>
</protein>
<dbReference type="CDD" id="cd06170">
    <property type="entry name" value="LuxR_C_like"/>
    <property type="match status" value="1"/>
</dbReference>
<organism evidence="5 6">
    <name type="scientific">Microlunatus ginsengisoli</name>
    <dbReference type="NCBI Taxonomy" id="363863"/>
    <lineage>
        <taxon>Bacteria</taxon>
        <taxon>Bacillati</taxon>
        <taxon>Actinomycetota</taxon>
        <taxon>Actinomycetes</taxon>
        <taxon>Propionibacteriales</taxon>
        <taxon>Propionibacteriaceae</taxon>
        <taxon>Microlunatus</taxon>
    </lineage>
</organism>
<evidence type="ECO:0000313" key="5">
    <source>
        <dbReference type="EMBL" id="GAA3614643.1"/>
    </source>
</evidence>
<keyword evidence="2" id="KW-0238">DNA-binding</keyword>
<comment type="caution">
    <text evidence="5">The sequence shown here is derived from an EMBL/GenBank/DDBJ whole genome shotgun (WGS) entry which is preliminary data.</text>
</comment>
<dbReference type="PROSITE" id="PS50043">
    <property type="entry name" value="HTH_LUXR_2"/>
    <property type="match status" value="1"/>
</dbReference>
<evidence type="ECO:0000256" key="3">
    <source>
        <dbReference type="ARBA" id="ARBA00023163"/>
    </source>
</evidence>
<evidence type="ECO:0000313" key="6">
    <source>
        <dbReference type="Proteomes" id="UP001501490"/>
    </source>
</evidence>
<proteinExistence type="predicted"/>
<dbReference type="SUPFAM" id="SSF46894">
    <property type="entry name" value="C-terminal effector domain of the bipartite response regulators"/>
    <property type="match status" value="1"/>
</dbReference>
<reference evidence="6" key="1">
    <citation type="journal article" date="2019" name="Int. J. Syst. Evol. Microbiol.">
        <title>The Global Catalogue of Microorganisms (GCM) 10K type strain sequencing project: providing services to taxonomists for standard genome sequencing and annotation.</title>
        <authorList>
            <consortium name="The Broad Institute Genomics Platform"/>
            <consortium name="The Broad Institute Genome Sequencing Center for Infectious Disease"/>
            <person name="Wu L."/>
            <person name="Ma J."/>
        </authorList>
    </citation>
    <scope>NUCLEOTIDE SEQUENCE [LARGE SCALE GENOMIC DNA]</scope>
    <source>
        <strain evidence="6">JCM 16929</strain>
    </source>
</reference>
<keyword evidence="6" id="KW-1185">Reference proteome</keyword>
<name>A0ABP6ZQE0_9ACTN</name>
<gene>
    <name evidence="5" type="ORF">GCM10022236_15710</name>
</gene>
<dbReference type="Proteomes" id="UP001501490">
    <property type="component" value="Unassembled WGS sequence"/>
</dbReference>
<evidence type="ECO:0000256" key="1">
    <source>
        <dbReference type="ARBA" id="ARBA00023015"/>
    </source>
</evidence>
<sequence>MRRAVLEQLRRSVPFDAFAWLLTDPETTVGTSPLAEVPCLDRLPRLVSLRYTTARRWTVDPPGVPHRPVRPGSQLARFIAAYGAFDVLSIAFADRFGWWAFLDLWREGGRFSGQDCELVGLLADPVTQALRRSRAAAFGLGDGGRRVAASGQALLLLGPDLTVRRQTLQAESDLRALLPTEESRRPVPAVAYNVAAQLLAVEAGVDVHRAAARTAVAPGHWISVQATRLDEDIAVTIGPVAQPERWNLFCSAHGLSDRETEIVCHLAEGADTHTLAERLHLSEHTVQDHLKSVFAKTAVNSRRELVARARGV</sequence>
<dbReference type="InterPro" id="IPR000792">
    <property type="entry name" value="Tscrpt_reg_LuxR_C"/>
</dbReference>
<keyword evidence="1" id="KW-0805">Transcription regulation</keyword>
<dbReference type="PANTHER" id="PTHR44688">
    <property type="entry name" value="DNA-BINDING TRANSCRIPTIONAL ACTIVATOR DEVR_DOSR"/>
    <property type="match status" value="1"/>
</dbReference>
<dbReference type="PANTHER" id="PTHR44688:SF16">
    <property type="entry name" value="DNA-BINDING TRANSCRIPTIONAL ACTIVATOR DEVR_DOSR"/>
    <property type="match status" value="1"/>
</dbReference>
<dbReference type="InterPro" id="IPR036388">
    <property type="entry name" value="WH-like_DNA-bd_sf"/>
</dbReference>
<accession>A0ABP6ZQE0</accession>
<keyword evidence="3" id="KW-0804">Transcription</keyword>
<dbReference type="SMART" id="SM00421">
    <property type="entry name" value="HTH_LUXR"/>
    <property type="match status" value="1"/>
</dbReference>
<dbReference type="InterPro" id="IPR016032">
    <property type="entry name" value="Sig_transdc_resp-reg_C-effctor"/>
</dbReference>
<dbReference type="PRINTS" id="PR00038">
    <property type="entry name" value="HTHLUXR"/>
</dbReference>
<dbReference type="Pfam" id="PF00196">
    <property type="entry name" value="GerE"/>
    <property type="match status" value="1"/>
</dbReference>